<protein>
    <submittedName>
        <fullName evidence="1">Uncharacterized protein</fullName>
    </submittedName>
</protein>
<proteinExistence type="predicted"/>
<sequence length="18" mass="2054">MTAVMTFICDMALMSQFI</sequence>
<reference evidence="1" key="2">
    <citation type="journal article" date="2015" name="Fish Shellfish Immunol.">
        <title>Early steps in the European eel (Anguilla anguilla)-Vibrio vulnificus interaction in the gills: Role of the RtxA13 toxin.</title>
        <authorList>
            <person name="Callol A."/>
            <person name="Pajuelo D."/>
            <person name="Ebbesson L."/>
            <person name="Teles M."/>
            <person name="MacKenzie S."/>
            <person name="Amaro C."/>
        </authorList>
    </citation>
    <scope>NUCLEOTIDE SEQUENCE</scope>
</reference>
<reference evidence="1" key="1">
    <citation type="submission" date="2014-11" db="EMBL/GenBank/DDBJ databases">
        <authorList>
            <person name="Amaro Gonzalez C."/>
        </authorList>
    </citation>
    <scope>NUCLEOTIDE SEQUENCE</scope>
</reference>
<evidence type="ECO:0000313" key="1">
    <source>
        <dbReference type="EMBL" id="JAH83805.1"/>
    </source>
</evidence>
<dbReference type="AlphaFoldDB" id="A0A0E9W2P2"/>
<organism evidence="1">
    <name type="scientific">Anguilla anguilla</name>
    <name type="common">European freshwater eel</name>
    <name type="synonym">Muraena anguilla</name>
    <dbReference type="NCBI Taxonomy" id="7936"/>
    <lineage>
        <taxon>Eukaryota</taxon>
        <taxon>Metazoa</taxon>
        <taxon>Chordata</taxon>
        <taxon>Craniata</taxon>
        <taxon>Vertebrata</taxon>
        <taxon>Euteleostomi</taxon>
        <taxon>Actinopterygii</taxon>
        <taxon>Neopterygii</taxon>
        <taxon>Teleostei</taxon>
        <taxon>Anguilliformes</taxon>
        <taxon>Anguillidae</taxon>
        <taxon>Anguilla</taxon>
    </lineage>
</organism>
<accession>A0A0E9W2P2</accession>
<dbReference type="EMBL" id="GBXM01024772">
    <property type="protein sequence ID" value="JAH83805.1"/>
    <property type="molecule type" value="Transcribed_RNA"/>
</dbReference>
<name>A0A0E9W2P2_ANGAN</name>